<feature type="domain" description="Ubiquitin Mut7-C" evidence="2">
    <location>
        <begin position="8"/>
        <end position="81"/>
    </location>
</feature>
<evidence type="ECO:0000313" key="3">
    <source>
        <dbReference type="EMBL" id="MDT8897539.1"/>
    </source>
</evidence>
<dbReference type="InterPro" id="IPR002782">
    <property type="entry name" value="Mut7-C_RNAse_dom"/>
</dbReference>
<dbReference type="PANTHER" id="PTHR39081">
    <property type="entry name" value="MUT7-C DOMAIN-CONTAINING PROTEIN"/>
    <property type="match status" value="1"/>
</dbReference>
<reference evidence="3 4" key="1">
    <citation type="submission" date="2023-07" db="EMBL/GenBank/DDBJ databases">
        <title>Novel species of Thermanaerothrix with wide hydrolytic capabilities.</title>
        <authorList>
            <person name="Zayulina K.S."/>
            <person name="Podosokorskaya O.A."/>
            <person name="Elcheninov A.G."/>
        </authorList>
    </citation>
    <scope>NUCLEOTIDE SEQUENCE [LARGE SCALE GENOMIC DNA]</scope>
    <source>
        <strain evidence="3 4">4228-RoL</strain>
    </source>
</reference>
<sequence length="249" mass="29376">MSKFAMGWIYLRFHGCLNDFLPVTQREQTINYWVKEKTALKHIIETVGVPHPEVGYAEVNGHPQPLCYHVQDGDDIHVYPFTLNGSDALTLDPRFVLDNHLGKLTHYLRLLGFDALYDPNWQDRDLALIANREDRILLTRDRGLLKRNLVRRGYCVRAHNPRDQVFEIIRRFNLKHLVNPFQRCPRCNGLLESVNKQEILDRLEPLTQLYYDEFDRCTQCGQIYWKGSHYERMLPFIEKVLNYCNGDSL</sequence>
<evidence type="ECO:0000259" key="1">
    <source>
        <dbReference type="Pfam" id="PF01927"/>
    </source>
</evidence>
<organism evidence="3 4">
    <name type="scientific">Thermanaerothrix solaris</name>
    <dbReference type="NCBI Taxonomy" id="3058434"/>
    <lineage>
        <taxon>Bacteria</taxon>
        <taxon>Bacillati</taxon>
        <taxon>Chloroflexota</taxon>
        <taxon>Anaerolineae</taxon>
        <taxon>Anaerolineales</taxon>
        <taxon>Anaerolineaceae</taxon>
        <taxon>Thermanaerothrix</taxon>
    </lineage>
</organism>
<protein>
    <submittedName>
        <fullName evidence="3">Mut7-C RNAse domain-containing protein</fullName>
    </submittedName>
</protein>
<evidence type="ECO:0000313" key="4">
    <source>
        <dbReference type="Proteomes" id="UP001254165"/>
    </source>
</evidence>
<name>A0ABU3NL13_9CHLR</name>
<dbReference type="EMBL" id="JAUHMF010000001">
    <property type="protein sequence ID" value="MDT8897539.1"/>
    <property type="molecule type" value="Genomic_DNA"/>
</dbReference>
<dbReference type="Proteomes" id="UP001254165">
    <property type="component" value="Unassembled WGS sequence"/>
</dbReference>
<dbReference type="Pfam" id="PF01927">
    <property type="entry name" value="Mut7-C"/>
    <property type="match status" value="1"/>
</dbReference>
<dbReference type="PANTHER" id="PTHR39081:SF1">
    <property type="entry name" value="MUT7-C RNASE DOMAIN-CONTAINING PROTEIN"/>
    <property type="match status" value="1"/>
</dbReference>
<evidence type="ECO:0000259" key="2">
    <source>
        <dbReference type="Pfam" id="PF14451"/>
    </source>
</evidence>
<gene>
    <name evidence="3" type="ORF">QYE77_04605</name>
</gene>
<keyword evidence="4" id="KW-1185">Reference proteome</keyword>
<accession>A0ABU3NL13</accession>
<proteinExistence type="predicted"/>
<dbReference type="RefSeq" id="WP_315624200.1">
    <property type="nucleotide sequence ID" value="NZ_JAUHMF010000001.1"/>
</dbReference>
<dbReference type="InterPro" id="IPR027798">
    <property type="entry name" value="Ub_Mut7C"/>
</dbReference>
<feature type="domain" description="Mut7-C RNAse" evidence="1">
    <location>
        <begin position="93"/>
        <end position="234"/>
    </location>
</feature>
<comment type="caution">
    <text evidence="3">The sequence shown here is derived from an EMBL/GenBank/DDBJ whole genome shotgun (WGS) entry which is preliminary data.</text>
</comment>
<dbReference type="Pfam" id="PF14451">
    <property type="entry name" value="Ub-Mut7C"/>
    <property type="match status" value="1"/>
</dbReference>